<feature type="compositionally biased region" description="Basic and acidic residues" evidence="1">
    <location>
        <begin position="112"/>
        <end position="143"/>
    </location>
</feature>
<proteinExistence type="predicted"/>
<evidence type="ECO:0000313" key="2">
    <source>
        <dbReference type="EMBL" id="KAI6782790.1"/>
    </source>
</evidence>
<feature type="region of interest" description="Disordered" evidence="1">
    <location>
        <begin position="671"/>
        <end position="708"/>
    </location>
</feature>
<feature type="compositionally biased region" description="Polar residues" evidence="1">
    <location>
        <begin position="404"/>
        <end position="414"/>
    </location>
</feature>
<reference evidence="2" key="1">
    <citation type="journal article" date="2021" name="J Fungi (Basel)">
        <title>Genomic and Metabolomic Analyses of the Marine Fungus Emericellopsis cladophorae: Insights into Saltwater Adaptability Mechanisms and Its Biosynthetic Potential.</title>
        <authorList>
            <person name="Goncalves M.F.M."/>
            <person name="Hilario S."/>
            <person name="Van de Peer Y."/>
            <person name="Esteves A.C."/>
            <person name="Alves A."/>
        </authorList>
    </citation>
    <scope>NUCLEOTIDE SEQUENCE</scope>
    <source>
        <strain evidence="2">MUM 19.33</strain>
    </source>
</reference>
<organism evidence="2 3">
    <name type="scientific">Emericellopsis cladophorae</name>
    <dbReference type="NCBI Taxonomy" id="2686198"/>
    <lineage>
        <taxon>Eukaryota</taxon>
        <taxon>Fungi</taxon>
        <taxon>Dikarya</taxon>
        <taxon>Ascomycota</taxon>
        <taxon>Pezizomycotina</taxon>
        <taxon>Sordariomycetes</taxon>
        <taxon>Hypocreomycetidae</taxon>
        <taxon>Hypocreales</taxon>
        <taxon>Bionectriaceae</taxon>
        <taxon>Emericellopsis</taxon>
    </lineage>
</organism>
<protein>
    <submittedName>
        <fullName evidence="2">Uncharacterized protein</fullName>
    </submittedName>
</protein>
<feature type="compositionally biased region" description="Basic and acidic residues" evidence="1">
    <location>
        <begin position="235"/>
        <end position="305"/>
    </location>
</feature>
<feature type="compositionally biased region" description="Basic and acidic residues" evidence="1">
    <location>
        <begin position="681"/>
        <end position="701"/>
    </location>
</feature>
<keyword evidence="3" id="KW-1185">Reference proteome</keyword>
<accession>A0A9P9Y466</accession>
<dbReference type="RefSeq" id="XP_051363646.1">
    <property type="nucleotide sequence ID" value="XM_051504974.1"/>
</dbReference>
<feature type="region of interest" description="Disordered" evidence="1">
    <location>
        <begin position="637"/>
        <end position="656"/>
    </location>
</feature>
<feature type="region of interest" description="Disordered" evidence="1">
    <location>
        <begin position="1"/>
        <end position="192"/>
    </location>
</feature>
<dbReference type="Proteomes" id="UP001055219">
    <property type="component" value="Unassembled WGS sequence"/>
</dbReference>
<sequence>MPLWPFRRKSGRKRPRSGVTFSDVEGPPIRSQIEGAVTRADSKKKQRTGTNKAERGQRTYSFSPGKKDNLEPAHRRQASPDRAGPSARRRDEVDAPQPYPWTRTPTLHHKPSRGDPSRRKSTKRKQEEKDRAAEIKALSEFHPVRPATESWNAGRPMKKDSRRVKATSGLGRHPASDISLPIPGSVHSSLSSDSEFGAFKVSALDALAPRPTLRYSQGTRWTGCRHVGQPHATYPRKDLEKEPIAEEPIRSHRRVDDLADELDARDLRELIEREDRRQEKKRQQEQERAQQRLNRQAERQKRQEAANRAAGTPPPENLERGTAGRAVGLGIDPASAVVITSESEPEPESKPEPALRHSTVSEPMPDAPEQAVCEDENEVERLDSAHPTITAGSQHHNEAVEPQGSATSLGQSSRFAGILRSKKSKSRSTLASERDRVMSPPPEIIDEEGNARQGSWSSDTKRGRFSLTSFIRWGGKSKRHSGGPPSSFSNTSREEMQAAAAAQNPAQAHHEALAKLQGEDAYPSGESSTTGIYMARKTSAGAALRMRSRFREDLPEYPMSPPDSRLQSPDVEPALATIAQSPTQPVAIPSSNRPTAHLSSTSAEPMMSMSLASIDSEGSWLSGRVNSKRSAIRDSIARANRREQSSDSPSNSTQEDLAITDDDYLARLAPHRHSGHMPAPRRSEDGRPSSDEEDFGTRESGARWGAIGARPQVIHVHRHDRMTMQSHEGLLNIESGDEAESESLVTPSPHEQADLRRAQSVNLGKSGHARNFSAGSAKLLELTPRTSVDSKAKSNERRRSSGQLMSF</sequence>
<dbReference type="EMBL" id="JAGIXG020000011">
    <property type="protein sequence ID" value="KAI6782790.1"/>
    <property type="molecule type" value="Genomic_DNA"/>
</dbReference>
<feature type="compositionally biased region" description="Basic residues" evidence="1">
    <location>
        <begin position="1"/>
        <end position="16"/>
    </location>
</feature>
<evidence type="ECO:0000256" key="1">
    <source>
        <dbReference type="SAM" id="MobiDB-lite"/>
    </source>
</evidence>
<feature type="compositionally biased region" description="Basic and acidic residues" evidence="1">
    <location>
        <begin position="65"/>
        <end position="74"/>
    </location>
</feature>
<dbReference type="GeneID" id="75827452"/>
<feature type="region of interest" description="Disordered" evidence="1">
    <location>
        <begin position="580"/>
        <end position="604"/>
    </location>
</feature>
<dbReference type="AlphaFoldDB" id="A0A9P9Y466"/>
<feature type="region of interest" description="Disordered" evidence="1">
    <location>
        <begin position="222"/>
        <end position="530"/>
    </location>
</feature>
<reference evidence="2" key="2">
    <citation type="submission" date="2022-07" db="EMBL/GenBank/DDBJ databases">
        <authorList>
            <person name="Goncalves M.F.M."/>
            <person name="Hilario S."/>
            <person name="Van De Peer Y."/>
            <person name="Esteves A.C."/>
            <person name="Alves A."/>
        </authorList>
    </citation>
    <scope>NUCLEOTIDE SEQUENCE</scope>
    <source>
        <strain evidence="2">MUM 19.33</strain>
    </source>
</reference>
<dbReference type="OrthoDB" id="4152802at2759"/>
<feature type="compositionally biased region" description="Low complexity" evidence="1">
    <location>
        <begin position="497"/>
        <end position="507"/>
    </location>
</feature>
<name>A0A9P9Y466_9HYPO</name>
<comment type="caution">
    <text evidence="2">The sequence shown here is derived from an EMBL/GenBank/DDBJ whole genome shotgun (WGS) entry which is preliminary data.</text>
</comment>
<gene>
    <name evidence="2" type="ORF">J7T54_000933</name>
</gene>
<evidence type="ECO:0000313" key="3">
    <source>
        <dbReference type="Proteomes" id="UP001055219"/>
    </source>
</evidence>
<feature type="compositionally biased region" description="Polar residues" evidence="1">
    <location>
        <begin position="580"/>
        <end position="603"/>
    </location>
</feature>
<feature type="compositionally biased region" description="Basic and acidic residues" evidence="1">
    <location>
        <begin position="788"/>
        <end position="799"/>
    </location>
</feature>
<feature type="compositionally biased region" description="Polar residues" evidence="1">
    <location>
        <begin position="646"/>
        <end position="655"/>
    </location>
</feature>
<feature type="region of interest" description="Disordered" evidence="1">
    <location>
        <begin position="737"/>
        <end position="807"/>
    </location>
</feature>